<dbReference type="PROSITE" id="PS00583">
    <property type="entry name" value="PFKB_KINASES_1"/>
    <property type="match status" value="1"/>
</dbReference>
<dbReference type="InterPro" id="IPR029056">
    <property type="entry name" value="Ribokinase-like"/>
</dbReference>
<gene>
    <name evidence="4" type="ORF">SAMN02745704_01008</name>
</gene>
<reference evidence="4 5" key="1">
    <citation type="submission" date="2017-02" db="EMBL/GenBank/DDBJ databases">
        <authorList>
            <person name="Peterson S.W."/>
        </authorList>
    </citation>
    <scope>NUCLEOTIDE SEQUENCE [LARGE SCALE GENOMIC DNA]</scope>
    <source>
        <strain evidence="4 5">DSM 16080</strain>
    </source>
</reference>
<evidence type="ECO:0000313" key="5">
    <source>
        <dbReference type="Proteomes" id="UP000190027"/>
    </source>
</evidence>
<dbReference type="OrthoDB" id="9779730at2"/>
<keyword evidence="1" id="KW-0808">Transferase</keyword>
<dbReference type="InterPro" id="IPR011611">
    <property type="entry name" value="PfkB_dom"/>
</dbReference>
<dbReference type="PROSITE" id="PS00584">
    <property type="entry name" value="PFKB_KINASES_2"/>
    <property type="match status" value="1"/>
</dbReference>
<accession>A0A1T4WKC5</accession>
<feature type="domain" description="Carbohydrate kinase PfkB" evidence="3">
    <location>
        <begin position="39"/>
        <end position="291"/>
    </location>
</feature>
<keyword evidence="2 4" id="KW-0418">Kinase</keyword>
<evidence type="ECO:0000256" key="2">
    <source>
        <dbReference type="ARBA" id="ARBA00022777"/>
    </source>
</evidence>
<keyword evidence="5" id="KW-1185">Reference proteome</keyword>
<name>A0A1T4WKC5_9BACT</name>
<dbReference type="AlphaFoldDB" id="A0A1T4WKC5"/>
<organism evidence="4 5">
    <name type="scientific">Paucidesulfovibrio gracilis DSM 16080</name>
    <dbReference type="NCBI Taxonomy" id="1121449"/>
    <lineage>
        <taxon>Bacteria</taxon>
        <taxon>Pseudomonadati</taxon>
        <taxon>Thermodesulfobacteriota</taxon>
        <taxon>Desulfovibrionia</taxon>
        <taxon>Desulfovibrionales</taxon>
        <taxon>Desulfovibrionaceae</taxon>
        <taxon>Paucidesulfovibrio</taxon>
    </lineage>
</organism>
<dbReference type="SUPFAM" id="SSF53613">
    <property type="entry name" value="Ribokinase-like"/>
    <property type="match status" value="1"/>
</dbReference>
<dbReference type="EMBL" id="FUYC01000003">
    <property type="protein sequence ID" value="SKA77617.1"/>
    <property type="molecule type" value="Genomic_DNA"/>
</dbReference>
<proteinExistence type="predicted"/>
<evidence type="ECO:0000259" key="3">
    <source>
        <dbReference type="Pfam" id="PF00294"/>
    </source>
</evidence>
<sequence length="310" mass="33645">MSIYISGSLAIDRIMPFPGRFQDHILSDKIHILNVCFLVDGMEERFGGTAGNIAYNLALLGEKPTVLSCVGKDFDRYERRMAELELPMDGVRVIDNDFTASAFITTDQSDNQITAFNPAAMRNPCEYDVSAIDPKDSLAIVSPGNVEDMIELPRKYRAAGIPYIFDPGQQITALSGEQLEDALTGAAILTTNDYELEMVMKATNMDKAQLLEKVGAIVTTLGEHGSSVLRSGEAVEIPICPATPVADPTGAGDAYRAGMLYGLSLGRDLPEACKLGAVCSAYCVERNGTQEHSFTLEEFTSRYEATFGPM</sequence>
<dbReference type="Proteomes" id="UP000190027">
    <property type="component" value="Unassembled WGS sequence"/>
</dbReference>
<dbReference type="PANTHER" id="PTHR10584">
    <property type="entry name" value="SUGAR KINASE"/>
    <property type="match status" value="1"/>
</dbReference>
<dbReference type="GO" id="GO:0016301">
    <property type="term" value="F:kinase activity"/>
    <property type="evidence" value="ECO:0007669"/>
    <property type="project" value="UniProtKB-KW"/>
</dbReference>
<dbReference type="InterPro" id="IPR002173">
    <property type="entry name" value="Carboh/pur_kinase_PfkB_CS"/>
</dbReference>
<dbReference type="Pfam" id="PF00294">
    <property type="entry name" value="PfkB"/>
    <property type="match status" value="1"/>
</dbReference>
<dbReference type="STRING" id="1121449.SAMN02745704_01008"/>
<dbReference type="CDD" id="cd01942">
    <property type="entry name" value="ribokinase_group_A"/>
    <property type="match status" value="1"/>
</dbReference>
<dbReference type="RefSeq" id="WP_078716588.1">
    <property type="nucleotide sequence ID" value="NZ_FUYC01000003.1"/>
</dbReference>
<evidence type="ECO:0000256" key="1">
    <source>
        <dbReference type="ARBA" id="ARBA00022679"/>
    </source>
</evidence>
<dbReference type="PANTHER" id="PTHR10584:SF166">
    <property type="entry name" value="RIBOKINASE"/>
    <property type="match status" value="1"/>
</dbReference>
<evidence type="ECO:0000313" key="4">
    <source>
        <dbReference type="EMBL" id="SKA77617.1"/>
    </source>
</evidence>
<dbReference type="Gene3D" id="3.40.1190.20">
    <property type="match status" value="1"/>
</dbReference>
<protein>
    <submittedName>
        <fullName evidence="4">Adenosine kinase</fullName>
    </submittedName>
</protein>